<dbReference type="GO" id="GO:0005770">
    <property type="term" value="C:late endosome"/>
    <property type="evidence" value="ECO:0007669"/>
    <property type="project" value="TreeGrafter"/>
</dbReference>
<dbReference type="PANTHER" id="PTHR11099">
    <property type="entry name" value="VACUOLAR SORTING PROTEIN 35"/>
    <property type="match status" value="1"/>
</dbReference>
<reference evidence="2" key="1">
    <citation type="journal article" date="2015" name="PLoS Genet.">
        <title>Genome Sequence and Transcriptome Analyses of Chrysochromulina tobin: Metabolic Tools for Enhanced Algal Fitness in the Prominent Order Prymnesiales (Haptophyceae).</title>
        <authorList>
            <person name="Hovde B.T."/>
            <person name="Deodato C.R."/>
            <person name="Hunsperger H.M."/>
            <person name="Ryken S.A."/>
            <person name="Yost W."/>
            <person name="Jha R.K."/>
            <person name="Patterson J."/>
            <person name="Monnat R.J. Jr."/>
            <person name="Barlow S.B."/>
            <person name="Starkenburg S.R."/>
            <person name="Cattolico R.A."/>
        </authorList>
    </citation>
    <scope>NUCLEOTIDE SEQUENCE</scope>
    <source>
        <strain evidence="2">CCMP291</strain>
    </source>
</reference>
<protein>
    <submittedName>
        <fullName evidence="1">Vacuolar sorting protein 35</fullName>
    </submittedName>
</protein>
<dbReference type="GO" id="GO:0005829">
    <property type="term" value="C:cytosol"/>
    <property type="evidence" value="ECO:0007669"/>
    <property type="project" value="GOC"/>
</dbReference>
<evidence type="ECO:0000313" key="1">
    <source>
        <dbReference type="EMBL" id="KOO22302.1"/>
    </source>
</evidence>
<proteinExistence type="predicted"/>
<organism evidence="1 2">
    <name type="scientific">Chrysochromulina tobinii</name>
    <dbReference type="NCBI Taxonomy" id="1460289"/>
    <lineage>
        <taxon>Eukaryota</taxon>
        <taxon>Haptista</taxon>
        <taxon>Haptophyta</taxon>
        <taxon>Prymnesiophyceae</taxon>
        <taxon>Prymnesiales</taxon>
        <taxon>Chrysochromulinaceae</taxon>
        <taxon>Chrysochromulina</taxon>
    </lineage>
</organism>
<dbReference type="OrthoDB" id="10258141at2759"/>
<dbReference type="GO" id="GO:0006886">
    <property type="term" value="P:intracellular protein transport"/>
    <property type="evidence" value="ECO:0007669"/>
    <property type="project" value="TreeGrafter"/>
</dbReference>
<dbReference type="InterPro" id="IPR005378">
    <property type="entry name" value="Vps35"/>
</dbReference>
<evidence type="ECO:0000313" key="2">
    <source>
        <dbReference type="Proteomes" id="UP000037460"/>
    </source>
</evidence>
<dbReference type="GO" id="GO:0042147">
    <property type="term" value="P:retrograde transport, endosome to Golgi"/>
    <property type="evidence" value="ECO:0007669"/>
    <property type="project" value="InterPro"/>
</dbReference>
<dbReference type="AlphaFoldDB" id="A0A0M0J7H0"/>
<dbReference type="PANTHER" id="PTHR11099:SF0">
    <property type="entry name" value="VACUOLAR PROTEIN SORTING-ASSOCIATED PROTEIN 35"/>
    <property type="match status" value="1"/>
</dbReference>
<dbReference type="Proteomes" id="UP000037460">
    <property type="component" value="Unassembled WGS sequence"/>
</dbReference>
<accession>A0A0M0J7H0</accession>
<dbReference type="Pfam" id="PF03635">
    <property type="entry name" value="Vps35"/>
    <property type="match status" value="1"/>
</dbReference>
<comment type="caution">
    <text evidence="1">The sequence shown here is derived from an EMBL/GenBank/DDBJ whole genome shotgun (WGS) entry which is preliminary data.</text>
</comment>
<name>A0A0M0J7H0_9EUKA</name>
<sequence length="276" mass="30551">MEQEGGGTEKERLAEARQVVKQQAFYMKRSLDQRNLRDALKHASQMLGELRTSNLGPKAYYSLYIDATDELRHMESYITAEHKRGRRMLELYELVQHAGNVLPRLYLLLTVGSVYIVSKEGPVREREQREKERMDLRILVGTNLASLSKLEGVDLAMYQSSVFPQILEQAAPVEDDDAGAEADEANPSPFSRFHEHLAGLAPDAATGEAVPGVSTFEPVALLELYDGLLTFSLAVYPKRLGYIEATLSACLSLLESSPKGLAVTNAKAAKVRRVAA</sequence>
<dbReference type="EMBL" id="JWZX01003290">
    <property type="protein sequence ID" value="KOO22302.1"/>
    <property type="molecule type" value="Genomic_DNA"/>
</dbReference>
<keyword evidence="2" id="KW-1185">Reference proteome</keyword>
<dbReference type="GO" id="GO:0030906">
    <property type="term" value="C:retromer, cargo-selective complex"/>
    <property type="evidence" value="ECO:0007669"/>
    <property type="project" value="InterPro"/>
</dbReference>
<gene>
    <name evidence="1" type="ORF">Ctob_009831</name>
</gene>